<keyword evidence="3" id="KW-0560">Oxidoreductase</keyword>
<dbReference type="Pfam" id="PF00106">
    <property type="entry name" value="adh_short"/>
    <property type="match status" value="1"/>
</dbReference>
<evidence type="ECO:0000256" key="4">
    <source>
        <dbReference type="ARBA" id="ARBA00037096"/>
    </source>
</evidence>
<keyword evidence="5" id="KW-1133">Transmembrane helix</keyword>
<dbReference type="InterPro" id="IPR002347">
    <property type="entry name" value="SDR_fam"/>
</dbReference>
<comment type="caution">
    <text evidence="6">The sequence shown here is derived from an EMBL/GenBank/DDBJ whole genome shotgun (WGS) entry which is preliminary data.</text>
</comment>
<evidence type="ECO:0000313" key="7">
    <source>
        <dbReference type="Proteomes" id="UP001396898"/>
    </source>
</evidence>
<keyword evidence="2" id="KW-0521">NADP</keyword>
<dbReference type="PRINTS" id="PR00081">
    <property type="entry name" value="GDHRDH"/>
</dbReference>
<dbReference type="EMBL" id="JAQQWI010000009">
    <property type="protein sequence ID" value="KAK8022956.1"/>
    <property type="molecule type" value="Genomic_DNA"/>
</dbReference>
<name>A0ABR1RZZ7_9PEZI</name>
<dbReference type="PANTHER" id="PTHR44196:SF1">
    <property type="entry name" value="DEHYDROGENASE_REDUCTASE SDR FAMILY MEMBER 7B"/>
    <property type="match status" value="1"/>
</dbReference>
<evidence type="ECO:0000256" key="2">
    <source>
        <dbReference type="ARBA" id="ARBA00022857"/>
    </source>
</evidence>
<dbReference type="Gene3D" id="3.40.50.720">
    <property type="entry name" value="NAD(P)-binding Rossmann-like Domain"/>
    <property type="match status" value="1"/>
</dbReference>
<keyword evidence="5" id="KW-0812">Transmembrane</keyword>
<dbReference type="PANTHER" id="PTHR44196">
    <property type="entry name" value="DEHYDROGENASE/REDUCTASE SDR FAMILY MEMBER 7B"/>
    <property type="match status" value="1"/>
</dbReference>
<dbReference type="SUPFAM" id="SSF51735">
    <property type="entry name" value="NAD(P)-binding Rossmann-fold domains"/>
    <property type="match status" value="1"/>
</dbReference>
<organism evidence="6 7">
    <name type="scientific">Apiospora marii</name>
    <dbReference type="NCBI Taxonomy" id="335849"/>
    <lineage>
        <taxon>Eukaryota</taxon>
        <taxon>Fungi</taxon>
        <taxon>Dikarya</taxon>
        <taxon>Ascomycota</taxon>
        <taxon>Pezizomycotina</taxon>
        <taxon>Sordariomycetes</taxon>
        <taxon>Xylariomycetidae</taxon>
        <taxon>Amphisphaeriales</taxon>
        <taxon>Apiosporaceae</taxon>
        <taxon>Apiospora</taxon>
    </lineage>
</organism>
<evidence type="ECO:0000256" key="5">
    <source>
        <dbReference type="SAM" id="Phobius"/>
    </source>
</evidence>
<dbReference type="InterPro" id="IPR036291">
    <property type="entry name" value="NAD(P)-bd_dom_sf"/>
</dbReference>
<dbReference type="PROSITE" id="PS00061">
    <property type="entry name" value="ADH_SHORT"/>
    <property type="match status" value="1"/>
</dbReference>
<accession>A0ABR1RZZ7</accession>
<evidence type="ECO:0000313" key="6">
    <source>
        <dbReference type="EMBL" id="KAK8022956.1"/>
    </source>
</evidence>
<comment type="function">
    <text evidence="4">Putative oxidoreductase.</text>
</comment>
<comment type="similarity">
    <text evidence="1">Belongs to the short-chain dehydrogenases/reductases (SDR) family.</text>
</comment>
<sequence>MSASTPSPLVTGAIAAVAVPAALYVLHHLAGPGKPKRAAALAPTEERVCILGASSGLGRDLAKKYAARGAKVCVIARRAELIAALARECNGEGDHRCIGIAADAAVAEDMVQVRERILEAWGGLDTLHICAGVSALQPVMDLTGAAPGEDATAAGIEKVVEITGRATQGNLVGPLVAALTFIPLLQRTSSHPAILLVSSLAAMVGAPTRALYGATKAASLLLFQSLAVEHPRVAFTFVLPATIEGNFRASAVDAGPVREADPNKTGLRIGYVADRCVAAVDRRTTGNVFLPFFPNFLATLIYTLWPGFVEMKARRKYNFQAS</sequence>
<dbReference type="InterPro" id="IPR020904">
    <property type="entry name" value="Sc_DH/Rdtase_CS"/>
</dbReference>
<evidence type="ECO:0000256" key="3">
    <source>
        <dbReference type="ARBA" id="ARBA00023002"/>
    </source>
</evidence>
<dbReference type="Proteomes" id="UP001396898">
    <property type="component" value="Unassembled WGS sequence"/>
</dbReference>
<feature type="transmembrane region" description="Helical" evidence="5">
    <location>
        <begin position="6"/>
        <end position="26"/>
    </location>
</feature>
<keyword evidence="7" id="KW-1185">Reference proteome</keyword>
<gene>
    <name evidence="6" type="ORF">PG991_006837</name>
</gene>
<evidence type="ECO:0000256" key="1">
    <source>
        <dbReference type="ARBA" id="ARBA00006484"/>
    </source>
</evidence>
<feature type="transmembrane region" description="Helical" evidence="5">
    <location>
        <begin position="288"/>
        <end position="309"/>
    </location>
</feature>
<keyword evidence="5" id="KW-0472">Membrane</keyword>
<proteinExistence type="inferred from homology"/>
<protein>
    <submittedName>
        <fullName evidence="6">Uncharacterized protein</fullName>
    </submittedName>
</protein>
<reference evidence="6 7" key="1">
    <citation type="submission" date="2023-01" db="EMBL/GenBank/DDBJ databases">
        <title>Analysis of 21 Apiospora genomes using comparative genomics revels a genus with tremendous synthesis potential of carbohydrate active enzymes and secondary metabolites.</title>
        <authorList>
            <person name="Sorensen T."/>
        </authorList>
    </citation>
    <scope>NUCLEOTIDE SEQUENCE [LARGE SCALE GENOMIC DNA]</scope>
    <source>
        <strain evidence="6 7">CBS 20057</strain>
    </source>
</reference>